<evidence type="ECO:0000256" key="6">
    <source>
        <dbReference type="ARBA" id="ARBA00023065"/>
    </source>
</evidence>
<feature type="region of interest" description="Disordered" evidence="7">
    <location>
        <begin position="241"/>
        <end position="292"/>
    </location>
</feature>
<feature type="compositionally biased region" description="Basic and acidic residues" evidence="7">
    <location>
        <begin position="242"/>
        <end position="267"/>
    </location>
</feature>
<dbReference type="InterPro" id="IPR047748">
    <property type="entry name" value="AztA-like"/>
</dbReference>
<evidence type="ECO:0000313" key="10">
    <source>
        <dbReference type="Proteomes" id="UP000278398"/>
    </source>
</evidence>
<evidence type="ECO:0000256" key="5">
    <source>
        <dbReference type="ARBA" id="ARBA00022906"/>
    </source>
</evidence>
<evidence type="ECO:0000313" key="9">
    <source>
        <dbReference type="EMBL" id="RST86259.1"/>
    </source>
</evidence>
<dbReference type="CDD" id="cd03235">
    <property type="entry name" value="ABC_Metallic_Cations"/>
    <property type="match status" value="1"/>
</dbReference>
<dbReference type="Pfam" id="PF00005">
    <property type="entry name" value="ABC_tran"/>
    <property type="match status" value="1"/>
</dbReference>
<dbReference type="PROSITE" id="PS50893">
    <property type="entry name" value="ABC_TRANSPORTER_2"/>
    <property type="match status" value="1"/>
</dbReference>
<dbReference type="PANTHER" id="PTHR42734:SF5">
    <property type="entry name" value="IRON TRANSPORT SYSTEM ATP-BINDING PROTEIN HI_0361-RELATED"/>
    <property type="match status" value="1"/>
</dbReference>
<organism evidence="9 10">
    <name type="scientific">Aquibium carbonis</name>
    <dbReference type="NCBI Taxonomy" id="2495581"/>
    <lineage>
        <taxon>Bacteria</taxon>
        <taxon>Pseudomonadati</taxon>
        <taxon>Pseudomonadota</taxon>
        <taxon>Alphaproteobacteria</taxon>
        <taxon>Hyphomicrobiales</taxon>
        <taxon>Phyllobacteriaceae</taxon>
        <taxon>Aquibium</taxon>
    </lineage>
</organism>
<reference evidence="9 10" key="1">
    <citation type="submission" date="2018-12" db="EMBL/GenBank/DDBJ databases">
        <title>Mesorhizobium carbonis sp. nov., isolated from coal mine water.</title>
        <authorList>
            <person name="Xin W."/>
            <person name="Xu Z."/>
            <person name="Xiang F."/>
            <person name="Zhang J."/>
            <person name="Xi L."/>
            <person name="Liu J."/>
        </authorList>
    </citation>
    <scope>NUCLEOTIDE SEQUENCE [LARGE SCALE GENOMIC DNA]</scope>
    <source>
        <strain evidence="9 10">B2.3</strain>
    </source>
</reference>
<dbReference type="PROSITE" id="PS00211">
    <property type="entry name" value="ABC_TRANSPORTER_1"/>
    <property type="match status" value="1"/>
</dbReference>
<evidence type="ECO:0000256" key="2">
    <source>
        <dbReference type="ARBA" id="ARBA00022448"/>
    </source>
</evidence>
<gene>
    <name evidence="9" type="ORF">EJC49_11460</name>
</gene>
<dbReference type="AlphaFoldDB" id="A0A429YXU0"/>
<dbReference type="GO" id="GO:0006829">
    <property type="term" value="P:zinc ion transport"/>
    <property type="evidence" value="ECO:0007669"/>
    <property type="project" value="UniProtKB-KW"/>
</dbReference>
<keyword evidence="5" id="KW-0864">Zinc transport</keyword>
<dbReference type="SUPFAM" id="SSF52540">
    <property type="entry name" value="P-loop containing nucleoside triphosphate hydrolases"/>
    <property type="match status" value="1"/>
</dbReference>
<dbReference type="EMBL" id="RWKW01000039">
    <property type="protein sequence ID" value="RST86259.1"/>
    <property type="molecule type" value="Genomic_DNA"/>
</dbReference>
<dbReference type="PANTHER" id="PTHR42734">
    <property type="entry name" value="METAL TRANSPORT SYSTEM ATP-BINDING PROTEIN TM_0124-RELATED"/>
    <property type="match status" value="1"/>
</dbReference>
<dbReference type="InterPro" id="IPR050153">
    <property type="entry name" value="Metal_Ion_Import_ABC"/>
</dbReference>
<dbReference type="Proteomes" id="UP000278398">
    <property type="component" value="Unassembled WGS sequence"/>
</dbReference>
<dbReference type="GO" id="GO:0016887">
    <property type="term" value="F:ATP hydrolysis activity"/>
    <property type="evidence" value="ECO:0007669"/>
    <property type="project" value="InterPro"/>
</dbReference>
<dbReference type="RefSeq" id="WP_126700069.1">
    <property type="nucleotide sequence ID" value="NZ_RWKW01000039.1"/>
</dbReference>
<accession>A0A429YXU0</accession>
<dbReference type="GO" id="GO:0005524">
    <property type="term" value="F:ATP binding"/>
    <property type="evidence" value="ECO:0007669"/>
    <property type="project" value="UniProtKB-KW"/>
</dbReference>
<protein>
    <submittedName>
        <fullName evidence="9">Metal ABC transporter ATP-binding protein</fullName>
    </submittedName>
</protein>
<keyword evidence="10" id="KW-1185">Reference proteome</keyword>
<name>A0A429YXU0_9HYPH</name>
<keyword evidence="2" id="KW-0813">Transport</keyword>
<dbReference type="InterPro" id="IPR027417">
    <property type="entry name" value="P-loop_NTPase"/>
</dbReference>
<dbReference type="InterPro" id="IPR003593">
    <property type="entry name" value="AAA+_ATPase"/>
</dbReference>
<dbReference type="InterPro" id="IPR017871">
    <property type="entry name" value="ABC_transporter-like_CS"/>
</dbReference>
<keyword evidence="4 9" id="KW-0067">ATP-binding</keyword>
<keyword evidence="5" id="KW-0862">Zinc</keyword>
<comment type="caution">
    <text evidence="9">The sequence shown here is derived from an EMBL/GenBank/DDBJ whole genome shotgun (WGS) entry which is preliminary data.</text>
</comment>
<evidence type="ECO:0000256" key="1">
    <source>
        <dbReference type="ARBA" id="ARBA00005417"/>
    </source>
</evidence>
<evidence type="ECO:0000256" key="7">
    <source>
        <dbReference type="SAM" id="MobiDB-lite"/>
    </source>
</evidence>
<comment type="similarity">
    <text evidence="1">Belongs to the ABC transporter superfamily.</text>
</comment>
<evidence type="ECO:0000259" key="8">
    <source>
        <dbReference type="PROSITE" id="PS50893"/>
    </source>
</evidence>
<proteinExistence type="inferred from homology"/>
<evidence type="ECO:0000256" key="3">
    <source>
        <dbReference type="ARBA" id="ARBA00022741"/>
    </source>
</evidence>
<dbReference type="NCBIfam" id="NF040873">
    <property type="entry name" value="AztA"/>
    <property type="match status" value="1"/>
</dbReference>
<dbReference type="SMART" id="SM00382">
    <property type="entry name" value="AAA"/>
    <property type="match status" value="1"/>
</dbReference>
<dbReference type="OrthoDB" id="9806726at2"/>
<dbReference type="Gene3D" id="3.40.50.300">
    <property type="entry name" value="P-loop containing nucleotide triphosphate hydrolases"/>
    <property type="match status" value="1"/>
</dbReference>
<evidence type="ECO:0000256" key="4">
    <source>
        <dbReference type="ARBA" id="ARBA00022840"/>
    </source>
</evidence>
<dbReference type="InterPro" id="IPR003439">
    <property type="entry name" value="ABC_transporter-like_ATP-bd"/>
</dbReference>
<feature type="domain" description="ABC transporter" evidence="8">
    <location>
        <begin position="6"/>
        <end position="232"/>
    </location>
</feature>
<keyword evidence="3" id="KW-0547">Nucleotide-binding</keyword>
<sequence length="292" mass="31643">MTQPVLAFRDLTLGYDRHPAVHHLTGDVARGSLTAVVGPNGSGKSTLMKGIVGVLAPLGGQVGVAPGTRIAYLAQQSEIDRTFPARVIDLVRLGLWGKRGLLGRYDAADHANCRKALQAVGLDGFQDRPLDTLSGGQLQRALFARVLVQDADLILLDEPFNAIDVNTVADLVALIRLWHGEKRTILVVAHDLDLVRRHFPETLILSRRKVAWGPTLDVLIPENLARARNFDEAWSDDAPWCEPDHVHGGPDHVHGGPDHGHSHDHHDGHARHEHPRPAGAPAHGHGSGRGGR</sequence>
<keyword evidence="6" id="KW-0406">Ion transport</keyword>